<dbReference type="PANTHER" id="PTHR32179">
    <property type="entry name" value="NICOTINATE-NUCLEOTIDE PYROPHOSPHORYLASE [CARBOXYLATING]"/>
    <property type="match status" value="1"/>
</dbReference>
<evidence type="ECO:0000256" key="6">
    <source>
        <dbReference type="ARBA" id="ARBA00022676"/>
    </source>
</evidence>
<keyword evidence="6 10" id="KW-0328">Glycosyltransferase</keyword>
<dbReference type="Pfam" id="PF02749">
    <property type="entry name" value="QRPTase_N"/>
    <property type="match status" value="1"/>
</dbReference>
<keyword evidence="14" id="KW-1185">Reference proteome</keyword>
<sequence length="280" mass="29850">MHKPPVDLIKKALEEDGAFADITTLSTVPEEQWSEGRILARKPGVVAGIAVAAEVFRQVDERIQIQQLVRDGASVQADENLLLLAGPARSLLSAERVALNFLGRLSGVATLTAQCAQAVEGSRTRIIDTRKTTPGLRALEKMAVLLGGGYNHRFGLNDGVLIKDNHIKAAGGIKAAVAGARQMAPHLLKIEVECETLAEVRTALEAGADVILLDNMTVEQMGEAVDVIRREDPRVLIEASGDIGTNPERLRAVAATGVDFISLGALTHSAPNFNISLEFA</sequence>
<accession>A0ABQ6FU49</accession>
<comment type="pathway">
    <text evidence="2">Cofactor biosynthesis; NAD(+) biosynthesis; nicotinate D-ribonucleotide from quinolinate: step 1/1.</text>
</comment>
<evidence type="ECO:0000256" key="3">
    <source>
        <dbReference type="ARBA" id="ARBA00009400"/>
    </source>
</evidence>
<dbReference type="Pfam" id="PF01729">
    <property type="entry name" value="QRPTase_C"/>
    <property type="match status" value="1"/>
</dbReference>
<evidence type="ECO:0000313" key="13">
    <source>
        <dbReference type="EMBL" id="GLV56556.1"/>
    </source>
</evidence>
<keyword evidence="7 10" id="KW-0808">Transferase</keyword>
<evidence type="ECO:0000259" key="11">
    <source>
        <dbReference type="Pfam" id="PF01729"/>
    </source>
</evidence>
<dbReference type="PANTHER" id="PTHR32179:SF3">
    <property type="entry name" value="NICOTINATE-NUCLEOTIDE PYROPHOSPHORYLASE [CARBOXYLATING]"/>
    <property type="match status" value="1"/>
</dbReference>
<dbReference type="Proteomes" id="UP001344906">
    <property type="component" value="Unassembled WGS sequence"/>
</dbReference>
<name>A0ABQ6FU49_9CHLR</name>
<reference evidence="13 14" key="1">
    <citation type="submission" date="2023-02" db="EMBL/GenBank/DDBJ databases">
        <title>Dictyobacter halimunensis sp. nov., a new member of the class Ktedonobacteria from forest soil in a geothermal area.</title>
        <authorList>
            <person name="Rachmania M.K."/>
            <person name="Ningsih F."/>
            <person name="Sakai Y."/>
            <person name="Yabe S."/>
            <person name="Yokota A."/>
            <person name="Sjamsuridzal W."/>
        </authorList>
    </citation>
    <scope>NUCLEOTIDE SEQUENCE [LARGE SCALE GENOMIC DNA]</scope>
    <source>
        <strain evidence="13 14">S3.2.2.5</strain>
    </source>
</reference>
<feature type="domain" description="Quinolinate phosphoribosyl transferase C-terminal" evidence="11">
    <location>
        <begin position="108"/>
        <end position="278"/>
    </location>
</feature>
<dbReference type="SUPFAM" id="SSF51690">
    <property type="entry name" value="Nicotinate/Quinolinate PRTase C-terminal domain-like"/>
    <property type="match status" value="1"/>
</dbReference>
<proteinExistence type="inferred from homology"/>
<dbReference type="InterPro" id="IPR027277">
    <property type="entry name" value="NadC/ModD"/>
</dbReference>
<feature type="domain" description="Quinolinate phosphoribosyl transferase N-terminal" evidence="12">
    <location>
        <begin position="21"/>
        <end position="106"/>
    </location>
</feature>
<dbReference type="InterPro" id="IPR002638">
    <property type="entry name" value="Quinolinate_PRibosylTrfase_C"/>
</dbReference>
<dbReference type="InterPro" id="IPR037128">
    <property type="entry name" value="Quinolinate_PRibosylTase_N_sf"/>
</dbReference>
<dbReference type="CDD" id="cd01572">
    <property type="entry name" value="QPRTase"/>
    <property type="match status" value="1"/>
</dbReference>
<comment type="function">
    <text evidence="1">Involved in the catabolism of quinolinic acid (QA).</text>
</comment>
<dbReference type="NCBIfam" id="TIGR00078">
    <property type="entry name" value="nadC"/>
    <property type="match status" value="1"/>
</dbReference>
<dbReference type="InterPro" id="IPR013785">
    <property type="entry name" value="Aldolase_TIM"/>
</dbReference>
<comment type="catalytic activity">
    <reaction evidence="9">
        <text>nicotinate beta-D-ribonucleotide + CO2 + diphosphate = quinolinate + 5-phospho-alpha-D-ribose 1-diphosphate + 2 H(+)</text>
        <dbReference type="Rhea" id="RHEA:12733"/>
        <dbReference type="ChEBI" id="CHEBI:15378"/>
        <dbReference type="ChEBI" id="CHEBI:16526"/>
        <dbReference type="ChEBI" id="CHEBI:29959"/>
        <dbReference type="ChEBI" id="CHEBI:33019"/>
        <dbReference type="ChEBI" id="CHEBI:57502"/>
        <dbReference type="ChEBI" id="CHEBI:58017"/>
        <dbReference type="EC" id="2.4.2.19"/>
    </reaction>
</comment>
<evidence type="ECO:0000256" key="7">
    <source>
        <dbReference type="ARBA" id="ARBA00022679"/>
    </source>
</evidence>
<evidence type="ECO:0000256" key="10">
    <source>
        <dbReference type="PIRNR" id="PIRNR006250"/>
    </source>
</evidence>
<evidence type="ECO:0000256" key="8">
    <source>
        <dbReference type="ARBA" id="ARBA00033102"/>
    </source>
</evidence>
<evidence type="ECO:0000256" key="9">
    <source>
        <dbReference type="ARBA" id="ARBA00047445"/>
    </source>
</evidence>
<gene>
    <name evidence="13" type="primary">nadC</name>
    <name evidence="13" type="ORF">KDH_33960</name>
</gene>
<evidence type="ECO:0000256" key="1">
    <source>
        <dbReference type="ARBA" id="ARBA00003237"/>
    </source>
</evidence>
<comment type="caution">
    <text evidence="13">The sequence shown here is derived from an EMBL/GenBank/DDBJ whole genome shotgun (WGS) entry which is preliminary data.</text>
</comment>
<evidence type="ECO:0000259" key="12">
    <source>
        <dbReference type="Pfam" id="PF02749"/>
    </source>
</evidence>
<dbReference type="InterPro" id="IPR036068">
    <property type="entry name" value="Nicotinate_pribotase-like_C"/>
</dbReference>
<evidence type="ECO:0000256" key="4">
    <source>
        <dbReference type="ARBA" id="ARBA00011944"/>
    </source>
</evidence>
<evidence type="ECO:0000256" key="5">
    <source>
        <dbReference type="ARBA" id="ARBA00022642"/>
    </source>
</evidence>
<protein>
    <recommendedName>
        <fullName evidence="4">nicotinate-nucleotide diphosphorylase (carboxylating)</fullName>
        <ecNumber evidence="4">2.4.2.19</ecNumber>
    </recommendedName>
    <alternativeName>
        <fullName evidence="8">Quinolinate phosphoribosyltransferase [decarboxylating]</fullName>
    </alternativeName>
</protein>
<dbReference type="Gene3D" id="3.20.20.70">
    <property type="entry name" value="Aldolase class I"/>
    <property type="match status" value="1"/>
</dbReference>
<comment type="similarity">
    <text evidence="3 10">Belongs to the NadC/ModD family.</text>
</comment>
<dbReference type="InterPro" id="IPR004393">
    <property type="entry name" value="NadC"/>
</dbReference>
<evidence type="ECO:0000256" key="2">
    <source>
        <dbReference type="ARBA" id="ARBA00004893"/>
    </source>
</evidence>
<organism evidence="13 14">
    <name type="scientific">Dictyobacter halimunensis</name>
    <dbReference type="NCBI Taxonomy" id="3026934"/>
    <lineage>
        <taxon>Bacteria</taxon>
        <taxon>Bacillati</taxon>
        <taxon>Chloroflexota</taxon>
        <taxon>Ktedonobacteria</taxon>
        <taxon>Ktedonobacterales</taxon>
        <taxon>Dictyobacteraceae</taxon>
        <taxon>Dictyobacter</taxon>
    </lineage>
</organism>
<dbReference type="PIRSF" id="PIRSF006250">
    <property type="entry name" value="NadC_ModD"/>
    <property type="match status" value="1"/>
</dbReference>
<keyword evidence="5" id="KW-0662">Pyridine nucleotide biosynthesis</keyword>
<evidence type="ECO:0000313" key="14">
    <source>
        <dbReference type="Proteomes" id="UP001344906"/>
    </source>
</evidence>
<dbReference type="Gene3D" id="3.90.1170.20">
    <property type="entry name" value="Quinolinate phosphoribosyl transferase, N-terminal domain"/>
    <property type="match status" value="1"/>
</dbReference>
<dbReference type="EC" id="2.4.2.19" evidence="4"/>
<dbReference type="SUPFAM" id="SSF54675">
    <property type="entry name" value="Nicotinate/Quinolinate PRTase N-terminal domain-like"/>
    <property type="match status" value="1"/>
</dbReference>
<dbReference type="RefSeq" id="WP_338251949.1">
    <property type="nucleotide sequence ID" value="NZ_BSRI01000002.1"/>
</dbReference>
<dbReference type="EMBL" id="BSRI01000002">
    <property type="protein sequence ID" value="GLV56556.1"/>
    <property type="molecule type" value="Genomic_DNA"/>
</dbReference>
<dbReference type="InterPro" id="IPR022412">
    <property type="entry name" value="Quinolinate_PRibosylTrfase_N"/>
</dbReference>